<dbReference type="GO" id="GO:0016020">
    <property type="term" value="C:membrane"/>
    <property type="evidence" value="ECO:0007669"/>
    <property type="project" value="UniProtKB-SubCell"/>
</dbReference>
<evidence type="ECO:0000256" key="5">
    <source>
        <dbReference type="SAM" id="Phobius"/>
    </source>
</evidence>
<evidence type="ECO:0000313" key="7">
    <source>
        <dbReference type="Proteomes" id="UP000178227"/>
    </source>
</evidence>
<dbReference type="EMBL" id="MGKI01000002">
    <property type="protein sequence ID" value="OGN23520.1"/>
    <property type="molecule type" value="Genomic_DNA"/>
</dbReference>
<evidence type="ECO:0000256" key="4">
    <source>
        <dbReference type="ARBA" id="ARBA00023136"/>
    </source>
</evidence>
<accession>A0A1F8GEP1</accession>
<dbReference type="STRING" id="1802694.A2918_00500"/>
<feature type="transmembrane region" description="Helical" evidence="5">
    <location>
        <begin position="61"/>
        <end position="82"/>
    </location>
</feature>
<dbReference type="Proteomes" id="UP000178227">
    <property type="component" value="Unassembled WGS sequence"/>
</dbReference>
<feature type="transmembrane region" description="Helical" evidence="5">
    <location>
        <begin position="36"/>
        <end position="55"/>
    </location>
</feature>
<evidence type="ECO:0008006" key="8">
    <source>
        <dbReference type="Google" id="ProtNLM"/>
    </source>
</evidence>
<evidence type="ECO:0000313" key="6">
    <source>
        <dbReference type="EMBL" id="OGN23520.1"/>
    </source>
</evidence>
<gene>
    <name evidence="6" type="ORF">A2918_00500</name>
</gene>
<dbReference type="Pfam" id="PF04193">
    <property type="entry name" value="PQ-loop"/>
    <property type="match status" value="1"/>
</dbReference>
<dbReference type="AlphaFoldDB" id="A0A1F8GEP1"/>
<evidence type="ECO:0000256" key="3">
    <source>
        <dbReference type="ARBA" id="ARBA00022989"/>
    </source>
</evidence>
<feature type="transmembrane region" description="Helical" evidence="5">
    <location>
        <begin position="6"/>
        <end position="24"/>
    </location>
</feature>
<keyword evidence="4 5" id="KW-0472">Membrane</keyword>
<dbReference type="Gene3D" id="1.20.1280.290">
    <property type="match status" value="1"/>
</dbReference>
<reference evidence="6 7" key="1">
    <citation type="journal article" date="2016" name="Nat. Commun.">
        <title>Thousands of microbial genomes shed light on interconnected biogeochemical processes in an aquifer system.</title>
        <authorList>
            <person name="Anantharaman K."/>
            <person name="Brown C.T."/>
            <person name="Hug L.A."/>
            <person name="Sharon I."/>
            <person name="Castelle C.J."/>
            <person name="Probst A.J."/>
            <person name="Thomas B.C."/>
            <person name="Singh A."/>
            <person name="Wilkins M.J."/>
            <person name="Karaoz U."/>
            <person name="Brodie E.L."/>
            <person name="Williams K.H."/>
            <person name="Hubbard S.S."/>
            <person name="Banfield J.F."/>
        </authorList>
    </citation>
    <scope>NUCLEOTIDE SEQUENCE [LARGE SCALE GENOMIC DNA]</scope>
</reference>
<proteinExistence type="predicted"/>
<evidence type="ECO:0000256" key="1">
    <source>
        <dbReference type="ARBA" id="ARBA00004141"/>
    </source>
</evidence>
<comment type="caution">
    <text evidence="6">The sequence shown here is derived from an EMBL/GenBank/DDBJ whole genome shotgun (WGS) entry which is preliminary data.</text>
</comment>
<keyword evidence="3 5" id="KW-1133">Transmembrane helix</keyword>
<organism evidence="6 7">
    <name type="scientific">Candidatus Yanofskybacteria bacterium RIFCSPLOWO2_01_FULL_42_49</name>
    <dbReference type="NCBI Taxonomy" id="1802694"/>
    <lineage>
        <taxon>Bacteria</taxon>
        <taxon>Candidatus Yanofskyibacteriota</taxon>
    </lineage>
</organism>
<keyword evidence="2 5" id="KW-0812">Transmembrane</keyword>
<comment type="subcellular location">
    <subcellularLocation>
        <location evidence="1">Membrane</location>
        <topology evidence="1">Multi-pass membrane protein</topology>
    </subcellularLocation>
</comment>
<name>A0A1F8GEP1_9BACT</name>
<sequence>MYNFIDVLSLVAIFVFIVSSVPQIGKLLKNKTAKDISFLMVFLVFMGDLLMLVRSINIGDILFIINYSTQSALWLFLVILILKYRSN</sequence>
<dbReference type="InterPro" id="IPR006603">
    <property type="entry name" value="PQ-loop_rpt"/>
</dbReference>
<evidence type="ECO:0000256" key="2">
    <source>
        <dbReference type="ARBA" id="ARBA00022692"/>
    </source>
</evidence>
<protein>
    <recommendedName>
        <fullName evidence="8">PQ-loop repeat-containing protein</fullName>
    </recommendedName>
</protein>